<evidence type="ECO:0000313" key="2">
    <source>
        <dbReference type="Proteomes" id="UP000219336"/>
    </source>
</evidence>
<sequence length="222" mass="25353">MFKNLPVVIAAAFTLTGCLTTSLEQLEQRKLTYETWDVRKDKTTPGAIIVRESDLIFKYVTPEQEAKFQYDLSKAPYAKNIVKGVITNTTSDYSNTFSLYSVPATDWVPEYQRISKYGNQDRILVDAGSTLVHAVCTQTKSRLVGDIRSEQTSAINVTLEPKKCYQVITRLDNPRMGYTLRNSLGTDAKRSHLNEINWWEQCHHETVVEEIDCRSIGETRFN</sequence>
<evidence type="ECO:0000313" key="1">
    <source>
        <dbReference type="EMBL" id="SNX49377.1"/>
    </source>
</evidence>
<dbReference type="RefSeq" id="WP_096994451.1">
    <property type="nucleotide sequence ID" value="NZ_JBHSII010000001.1"/>
</dbReference>
<name>A0A240EKZ9_9VIBR</name>
<accession>A0A240EKZ9</accession>
<keyword evidence="2" id="KW-1185">Reference proteome</keyword>
<proteinExistence type="predicted"/>
<dbReference type="AlphaFoldDB" id="A0A240EKZ9"/>
<dbReference type="PROSITE" id="PS51257">
    <property type="entry name" value="PROKAR_LIPOPROTEIN"/>
    <property type="match status" value="1"/>
</dbReference>
<protein>
    <recommendedName>
        <fullName evidence="3">Lipoprotein</fullName>
    </recommendedName>
</protein>
<gene>
    <name evidence="1" type="ORF">VTH8203_03024</name>
</gene>
<dbReference type="Proteomes" id="UP000219336">
    <property type="component" value="Unassembled WGS sequence"/>
</dbReference>
<reference evidence="2" key="1">
    <citation type="submission" date="2016-06" db="EMBL/GenBank/DDBJ databases">
        <authorList>
            <person name="Rodrigo-Torres L."/>
            <person name="Arahal R.D."/>
            <person name="Lucena T."/>
        </authorList>
    </citation>
    <scope>NUCLEOTIDE SEQUENCE [LARGE SCALE GENOMIC DNA]</scope>
    <source>
        <strain evidence="2">CECT8203</strain>
    </source>
</reference>
<evidence type="ECO:0008006" key="3">
    <source>
        <dbReference type="Google" id="ProtNLM"/>
    </source>
</evidence>
<dbReference type="OrthoDB" id="5907720at2"/>
<organism evidence="1 2">
    <name type="scientific">Vibrio thalassae</name>
    <dbReference type="NCBI Taxonomy" id="1243014"/>
    <lineage>
        <taxon>Bacteria</taxon>
        <taxon>Pseudomonadati</taxon>
        <taxon>Pseudomonadota</taxon>
        <taxon>Gammaproteobacteria</taxon>
        <taxon>Vibrionales</taxon>
        <taxon>Vibrionaceae</taxon>
        <taxon>Vibrio</taxon>
    </lineage>
</organism>
<dbReference type="EMBL" id="OANU01000055">
    <property type="protein sequence ID" value="SNX49377.1"/>
    <property type="molecule type" value="Genomic_DNA"/>
</dbReference>